<dbReference type="PANTHER" id="PTHR46665">
    <property type="entry name" value="TRANSCRIPTION FACTOR BHLH041-RELATED-RELATED"/>
    <property type="match status" value="1"/>
</dbReference>
<name>A0A8J5M6A8_ZINOF</name>
<dbReference type="GO" id="GO:0046983">
    <property type="term" value="F:protein dimerization activity"/>
    <property type="evidence" value="ECO:0007669"/>
    <property type="project" value="InterPro"/>
</dbReference>
<dbReference type="InterPro" id="IPR011598">
    <property type="entry name" value="bHLH_dom"/>
</dbReference>
<protein>
    <recommendedName>
        <fullName evidence="5">BHLH domain-containing protein</fullName>
    </recommendedName>
</protein>
<comment type="caution">
    <text evidence="6">The sequence shown here is derived from an EMBL/GenBank/DDBJ whole genome shotgun (WGS) entry which is preliminary data.</text>
</comment>
<dbReference type="Pfam" id="PF00010">
    <property type="entry name" value="HLH"/>
    <property type="match status" value="1"/>
</dbReference>
<evidence type="ECO:0000256" key="3">
    <source>
        <dbReference type="SAM" id="Coils"/>
    </source>
</evidence>
<keyword evidence="1" id="KW-0805">Transcription regulation</keyword>
<proteinExistence type="predicted"/>
<feature type="coiled-coil region" evidence="3">
    <location>
        <begin position="115"/>
        <end position="145"/>
    </location>
</feature>
<evidence type="ECO:0000256" key="4">
    <source>
        <dbReference type="SAM" id="MobiDB-lite"/>
    </source>
</evidence>
<evidence type="ECO:0000256" key="2">
    <source>
        <dbReference type="ARBA" id="ARBA00023163"/>
    </source>
</evidence>
<keyword evidence="2" id="KW-0804">Transcription</keyword>
<dbReference type="OrthoDB" id="1885111at2759"/>
<reference evidence="6 7" key="1">
    <citation type="submission" date="2020-08" db="EMBL/GenBank/DDBJ databases">
        <title>Plant Genome Project.</title>
        <authorList>
            <person name="Zhang R.-G."/>
        </authorList>
    </citation>
    <scope>NUCLEOTIDE SEQUENCE [LARGE SCALE GENOMIC DNA]</scope>
    <source>
        <tissue evidence="6">Rhizome</tissue>
    </source>
</reference>
<evidence type="ECO:0000313" key="6">
    <source>
        <dbReference type="EMBL" id="KAG6534163.1"/>
    </source>
</evidence>
<evidence type="ECO:0000256" key="1">
    <source>
        <dbReference type="ARBA" id="ARBA00023015"/>
    </source>
</evidence>
<feature type="domain" description="BHLH" evidence="5">
    <location>
        <begin position="76"/>
        <end position="125"/>
    </location>
</feature>
<keyword evidence="7" id="KW-1185">Reference proteome</keyword>
<feature type="compositionally biased region" description="Polar residues" evidence="4">
    <location>
        <begin position="59"/>
        <end position="76"/>
    </location>
</feature>
<evidence type="ECO:0000259" key="5">
    <source>
        <dbReference type="PROSITE" id="PS50888"/>
    </source>
</evidence>
<gene>
    <name evidence="6" type="ORF">ZIOFF_008048</name>
</gene>
<keyword evidence="3" id="KW-0175">Coiled coil</keyword>
<dbReference type="Proteomes" id="UP000734854">
    <property type="component" value="Unassembled WGS sequence"/>
</dbReference>
<dbReference type="AlphaFoldDB" id="A0A8J5M6A8"/>
<organism evidence="6 7">
    <name type="scientific">Zingiber officinale</name>
    <name type="common">Ginger</name>
    <name type="synonym">Amomum zingiber</name>
    <dbReference type="NCBI Taxonomy" id="94328"/>
    <lineage>
        <taxon>Eukaryota</taxon>
        <taxon>Viridiplantae</taxon>
        <taxon>Streptophyta</taxon>
        <taxon>Embryophyta</taxon>
        <taxon>Tracheophyta</taxon>
        <taxon>Spermatophyta</taxon>
        <taxon>Magnoliopsida</taxon>
        <taxon>Liliopsida</taxon>
        <taxon>Zingiberales</taxon>
        <taxon>Zingiberaceae</taxon>
        <taxon>Zingiber</taxon>
    </lineage>
</organism>
<dbReference type="InterPro" id="IPR044658">
    <property type="entry name" value="bHLH92/bHLH041-like"/>
</dbReference>
<evidence type="ECO:0000313" key="7">
    <source>
        <dbReference type="Proteomes" id="UP000734854"/>
    </source>
</evidence>
<dbReference type="PANTHER" id="PTHR46665:SF6">
    <property type="entry name" value="TRANSCRIPTION FACTOR BHLH92"/>
    <property type="match status" value="1"/>
</dbReference>
<dbReference type="SMART" id="SM00353">
    <property type="entry name" value="HLH"/>
    <property type="match status" value="1"/>
</dbReference>
<sequence length="247" mass="27758">MNPDDIPHWTFSLSPPPLLDDPLSHNELFPSSPAPLSAWQPSSSFAIAEHRAFGSMPSSECLTNMRQSSDTGTESSRGFRHMMRERQRRESLSQSYADLRSILSSKTKGDKVSIVQEAGEHLEELQKAREKLRRRNKELEMAAALRNFATGPKAPSIEVCVTNSSSTFDSMISALRCLKQMELVVAAVRSSSGGRDWSMEVSICDRKVEKYEVERAMKTALMQMEEEDSVTCLVKNIDHDSRGWKLC</sequence>
<dbReference type="PROSITE" id="PS50888">
    <property type="entry name" value="BHLH"/>
    <property type="match status" value="1"/>
</dbReference>
<feature type="region of interest" description="Disordered" evidence="4">
    <location>
        <begin position="59"/>
        <end position="80"/>
    </location>
</feature>
<accession>A0A8J5M6A8</accession>
<dbReference type="EMBL" id="JACMSC010000002">
    <property type="protein sequence ID" value="KAG6534163.1"/>
    <property type="molecule type" value="Genomic_DNA"/>
</dbReference>